<evidence type="ECO:0000313" key="8">
    <source>
        <dbReference type="Proteomes" id="UP001597251"/>
    </source>
</evidence>
<accession>A0ABW4BT09</accession>
<dbReference type="InterPro" id="IPR014016">
    <property type="entry name" value="UvrD-like_ATP-bd"/>
</dbReference>
<name>A0ABW4BT09_9LACO</name>
<dbReference type="Pfam" id="PF00580">
    <property type="entry name" value="UvrD-helicase"/>
    <property type="match status" value="1"/>
</dbReference>
<dbReference type="Gene3D" id="3.40.50.300">
    <property type="entry name" value="P-loop containing nucleotide triphosphate hydrolases"/>
    <property type="match status" value="2"/>
</dbReference>
<dbReference type="SUPFAM" id="SSF52540">
    <property type="entry name" value="P-loop containing nucleoside triphosphate hydrolases"/>
    <property type="match status" value="1"/>
</dbReference>
<keyword evidence="3 5" id="KW-0347">Helicase</keyword>
<dbReference type="InterPro" id="IPR000212">
    <property type="entry name" value="DNA_helicase_UvrD/REP"/>
</dbReference>
<dbReference type="Proteomes" id="UP001597251">
    <property type="component" value="Unassembled WGS sequence"/>
</dbReference>
<evidence type="ECO:0000256" key="3">
    <source>
        <dbReference type="ARBA" id="ARBA00022806"/>
    </source>
</evidence>
<dbReference type="EMBL" id="JBHTOI010000005">
    <property type="protein sequence ID" value="MFD1417607.1"/>
    <property type="molecule type" value="Genomic_DNA"/>
</dbReference>
<keyword evidence="4 5" id="KW-0067">ATP-binding</keyword>
<evidence type="ECO:0000259" key="6">
    <source>
        <dbReference type="PROSITE" id="PS51198"/>
    </source>
</evidence>
<dbReference type="RefSeq" id="WP_125674613.1">
    <property type="nucleotide sequence ID" value="NZ_JBHTOI010000005.1"/>
</dbReference>
<keyword evidence="2 5" id="KW-0378">Hydrolase</keyword>
<proteinExistence type="predicted"/>
<dbReference type="PANTHER" id="PTHR11070">
    <property type="entry name" value="UVRD / RECB / PCRA DNA HELICASE FAMILY MEMBER"/>
    <property type="match status" value="1"/>
</dbReference>
<reference evidence="8" key="1">
    <citation type="journal article" date="2019" name="Int. J. Syst. Evol. Microbiol.">
        <title>The Global Catalogue of Microorganisms (GCM) 10K type strain sequencing project: providing services to taxonomists for standard genome sequencing and annotation.</title>
        <authorList>
            <consortium name="The Broad Institute Genomics Platform"/>
            <consortium name="The Broad Institute Genome Sequencing Center for Infectious Disease"/>
            <person name="Wu L."/>
            <person name="Ma J."/>
        </authorList>
    </citation>
    <scope>NUCLEOTIDE SEQUENCE [LARGE SCALE GENOMIC DNA]</scope>
    <source>
        <strain evidence="8">CCM 8936</strain>
    </source>
</reference>
<evidence type="ECO:0000256" key="5">
    <source>
        <dbReference type="PROSITE-ProRule" id="PRU00560"/>
    </source>
</evidence>
<feature type="binding site" evidence="5">
    <location>
        <begin position="229"/>
        <end position="236"/>
    </location>
    <ligand>
        <name>ATP</name>
        <dbReference type="ChEBI" id="CHEBI:30616"/>
    </ligand>
</feature>
<dbReference type="PROSITE" id="PS51198">
    <property type="entry name" value="UVRD_HELICASE_ATP_BIND"/>
    <property type="match status" value="1"/>
</dbReference>
<evidence type="ECO:0000256" key="4">
    <source>
        <dbReference type="ARBA" id="ARBA00022840"/>
    </source>
</evidence>
<organism evidence="7 8">
    <name type="scientific">Companilactobacillus keshanensis</name>
    <dbReference type="NCBI Taxonomy" id="2486003"/>
    <lineage>
        <taxon>Bacteria</taxon>
        <taxon>Bacillati</taxon>
        <taxon>Bacillota</taxon>
        <taxon>Bacilli</taxon>
        <taxon>Lactobacillales</taxon>
        <taxon>Lactobacillaceae</taxon>
        <taxon>Companilactobacillus</taxon>
    </lineage>
</organism>
<dbReference type="PANTHER" id="PTHR11070:SF17">
    <property type="entry name" value="DNA HELICASE IV"/>
    <property type="match status" value="1"/>
</dbReference>
<dbReference type="Pfam" id="PF13538">
    <property type="entry name" value="UvrD_C_2"/>
    <property type="match status" value="1"/>
</dbReference>
<dbReference type="InterPro" id="IPR027417">
    <property type="entry name" value="P-loop_NTPase"/>
</dbReference>
<keyword evidence="1 5" id="KW-0547">Nucleotide-binding</keyword>
<feature type="domain" description="UvrD-like helicase ATP-binding" evidence="6">
    <location>
        <begin position="208"/>
        <end position="544"/>
    </location>
</feature>
<dbReference type="InterPro" id="IPR027785">
    <property type="entry name" value="UvrD-like_helicase_C"/>
</dbReference>
<evidence type="ECO:0000313" key="7">
    <source>
        <dbReference type="EMBL" id="MFD1417607.1"/>
    </source>
</evidence>
<sequence>MDNIFELEKSHLSITYQELTDTLNSVQKLLSDNSNDARKFKTQSGHDNALNFDSYADNLDTFASMETMNKQIDYFNSKQNQLETIKEKAIQLLPNPYFARIDIKYSDEPEVIPFYIGSTGFSKVPEDPLVIDWRSPIADLYYNNQLGKTFYQANKQKISVELITRRQFLLHDNILQDIFDTDVAIQDPLLVKTLQENKNNQMSSITATIQKEQNLIIRDEDPSALLVNGIAGSGKTSVVLQRIAYLLYRHRNSLIAEDVLLLTPNSLFTSYINEVLPSLGEDTPSQMTFEKFMQNFGNRENFKNKRSHLRIINNKINDLNLSIDDFCKLEFKQESIFTNQQLLKLFNKTPKSLTLTKRITALTELILNIVTDKIRRLSLDPDIQAKLDDLTDGEQNNIFGKVISPTSELEIIQATKKLLHWQYRNLIRQIKQKDWLNIPQILNNILGTEEENFLDYCFVKLKLLNLSRRNLKFIMVDEVQDYTLDELFFLITAIPNAKWTLVGDEFQSIKNIKTSITFNDLEDLFKQNQISVKQINLYTSYRSSGNITRLFTKFGSKKLANNIKIIQSNGSKPQELSITSNELIHTLKRQLSQFKSNELSAVITTHSKKAEELASALKINLLKSNSTLPKSGTSIMPLITAKGLEFDNVIVINDDKLYYSDTRLGNNRMYTALSRASKKLFINTIN</sequence>
<gene>
    <name evidence="7" type="ORF">ACFQ42_02375</name>
</gene>
<comment type="caution">
    <text evidence="7">The sequence shown here is derived from an EMBL/GenBank/DDBJ whole genome shotgun (WGS) entry which is preliminary data.</text>
</comment>
<keyword evidence="8" id="KW-1185">Reference proteome</keyword>
<protein>
    <submittedName>
        <fullName evidence="7">HelD family protein</fullName>
    </submittedName>
</protein>
<evidence type="ECO:0000256" key="1">
    <source>
        <dbReference type="ARBA" id="ARBA00022741"/>
    </source>
</evidence>
<evidence type="ECO:0000256" key="2">
    <source>
        <dbReference type="ARBA" id="ARBA00022801"/>
    </source>
</evidence>